<reference evidence="1 2" key="1">
    <citation type="journal article" date="2011" name="Nat. Genet.">
        <title>The genome of the mesopolyploid crop species Brassica rapa.</title>
        <authorList>
            <consortium name="Brassica rapa Genome Sequencing Project Consortium"/>
            <person name="Wang X."/>
            <person name="Wang H."/>
            <person name="Wang J."/>
            <person name="Sun R."/>
            <person name="Wu J."/>
            <person name="Liu S."/>
            <person name="Bai Y."/>
            <person name="Mun J.H."/>
            <person name="Bancroft I."/>
            <person name="Cheng F."/>
            <person name="Huang S."/>
            <person name="Li X."/>
            <person name="Hua W."/>
            <person name="Wang J."/>
            <person name="Wang X."/>
            <person name="Freeling M."/>
            <person name="Pires J.C."/>
            <person name="Paterson A.H."/>
            <person name="Chalhoub B."/>
            <person name="Wang B."/>
            <person name="Hayward A."/>
            <person name="Sharpe A.G."/>
            <person name="Park B.S."/>
            <person name="Weisshaar B."/>
            <person name="Liu B."/>
            <person name="Li B."/>
            <person name="Liu B."/>
            <person name="Tong C."/>
            <person name="Song C."/>
            <person name="Duran C."/>
            <person name="Peng C."/>
            <person name="Geng C."/>
            <person name="Koh C."/>
            <person name="Lin C."/>
            <person name="Edwards D."/>
            <person name="Mu D."/>
            <person name="Shen D."/>
            <person name="Soumpourou E."/>
            <person name="Li F."/>
            <person name="Fraser F."/>
            <person name="Conant G."/>
            <person name="Lassalle G."/>
            <person name="King G.J."/>
            <person name="Bonnema G."/>
            <person name="Tang H."/>
            <person name="Wang H."/>
            <person name="Belcram H."/>
            <person name="Zhou H."/>
            <person name="Hirakawa H."/>
            <person name="Abe H."/>
            <person name="Guo H."/>
            <person name="Wang H."/>
            <person name="Jin H."/>
            <person name="Parkin I.A."/>
            <person name="Batley J."/>
            <person name="Kim J.S."/>
            <person name="Just J."/>
            <person name="Li J."/>
            <person name="Xu J."/>
            <person name="Deng J."/>
            <person name="Kim J.A."/>
            <person name="Li J."/>
            <person name="Yu J."/>
            <person name="Meng J."/>
            <person name="Wang J."/>
            <person name="Min J."/>
            <person name="Poulain J."/>
            <person name="Wang J."/>
            <person name="Hatakeyama K."/>
            <person name="Wu K."/>
            <person name="Wang L."/>
            <person name="Fang L."/>
            <person name="Trick M."/>
            <person name="Links M.G."/>
            <person name="Zhao M."/>
            <person name="Jin M."/>
            <person name="Ramchiary N."/>
            <person name="Drou N."/>
            <person name="Berkman P.J."/>
            <person name="Cai Q."/>
            <person name="Huang Q."/>
            <person name="Li R."/>
            <person name="Tabata S."/>
            <person name="Cheng S."/>
            <person name="Zhang S."/>
            <person name="Zhang S."/>
            <person name="Huang S."/>
            <person name="Sato S."/>
            <person name="Sun S."/>
            <person name="Kwon S.J."/>
            <person name="Choi S.R."/>
            <person name="Lee T.H."/>
            <person name="Fan W."/>
            <person name="Zhao X."/>
            <person name="Tan X."/>
            <person name="Xu X."/>
            <person name="Wang Y."/>
            <person name="Qiu Y."/>
            <person name="Yin Y."/>
            <person name="Li Y."/>
            <person name="Du Y."/>
            <person name="Liao Y."/>
            <person name="Lim Y."/>
            <person name="Narusaka Y."/>
            <person name="Wang Y."/>
            <person name="Wang Z."/>
            <person name="Li Z."/>
            <person name="Wang Z."/>
            <person name="Xiong Z."/>
            <person name="Zhang Z."/>
        </authorList>
    </citation>
    <scope>NUCLEOTIDE SEQUENCE [LARGE SCALE GENOMIC DNA]</scope>
    <source>
        <strain evidence="1 2">cv. Chiifu-401-42</strain>
    </source>
</reference>
<dbReference type="Proteomes" id="UP000011750">
    <property type="component" value="Chromosome A07"/>
</dbReference>
<keyword evidence="2" id="KW-1185">Reference proteome</keyword>
<dbReference type="HOGENOM" id="CLU_2797530_0_0_1"/>
<dbReference type="AlphaFoldDB" id="M4F296"/>
<reference evidence="1 2" key="2">
    <citation type="journal article" date="2018" name="Hortic Res">
        <title>Improved Brassica rapa reference genome by single-molecule sequencing and chromosome conformation capture technologies.</title>
        <authorList>
            <person name="Zhang L."/>
            <person name="Cai X."/>
            <person name="Wu J."/>
            <person name="Liu M."/>
            <person name="Grob S."/>
            <person name="Cheng F."/>
            <person name="Liang J."/>
            <person name="Cai C."/>
            <person name="Liu Z."/>
            <person name="Liu B."/>
            <person name="Wang F."/>
            <person name="Li S."/>
            <person name="Liu F."/>
            <person name="Li X."/>
            <person name="Cheng L."/>
            <person name="Yang W."/>
            <person name="Li M.H."/>
            <person name="Grossniklaus U."/>
            <person name="Zheng H."/>
            <person name="Wang X."/>
        </authorList>
    </citation>
    <scope>NUCLEOTIDE SEQUENCE [LARGE SCALE GENOMIC DNA]</scope>
    <source>
        <strain evidence="1 2">cv. Chiifu-401-42</strain>
    </source>
</reference>
<proteinExistence type="predicted"/>
<evidence type="ECO:0000313" key="1">
    <source>
        <dbReference type="EnsemblPlants" id="Bra035193.1-P"/>
    </source>
</evidence>
<dbReference type="Gramene" id="Bra035193.1">
    <property type="protein sequence ID" value="Bra035193.1-P"/>
    <property type="gene ID" value="Bra035193"/>
</dbReference>
<reference evidence="1" key="3">
    <citation type="submission" date="2023-03" db="UniProtKB">
        <authorList>
            <consortium name="EnsemblPlants"/>
        </authorList>
    </citation>
    <scope>IDENTIFICATION</scope>
    <source>
        <strain evidence="1">cv. Chiifu-401-42</strain>
    </source>
</reference>
<evidence type="ECO:0000313" key="2">
    <source>
        <dbReference type="Proteomes" id="UP000011750"/>
    </source>
</evidence>
<protein>
    <submittedName>
        <fullName evidence="1">Uncharacterized protein</fullName>
    </submittedName>
</protein>
<dbReference type="EnsemblPlants" id="Bra035193.1">
    <property type="protein sequence ID" value="Bra035193.1-P"/>
    <property type="gene ID" value="Bra035193"/>
</dbReference>
<accession>M4F296</accession>
<dbReference type="InParanoid" id="M4F296"/>
<sequence length="68" mass="7671">MQRAAEYTEIMTAAGLPHNTPEHLMHHQLPRHPVIQISVNGVVRNYFFAALPRIPTRAMAIVPSWTPS</sequence>
<organism evidence="1 2">
    <name type="scientific">Brassica campestris</name>
    <name type="common">Field mustard</name>
    <dbReference type="NCBI Taxonomy" id="3711"/>
    <lineage>
        <taxon>Eukaryota</taxon>
        <taxon>Viridiplantae</taxon>
        <taxon>Streptophyta</taxon>
        <taxon>Embryophyta</taxon>
        <taxon>Tracheophyta</taxon>
        <taxon>Spermatophyta</taxon>
        <taxon>Magnoliopsida</taxon>
        <taxon>eudicotyledons</taxon>
        <taxon>Gunneridae</taxon>
        <taxon>Pentapetalae</taxon>
        <taxon>rosids</taxon>
        <taxon>malvids</taxon>
        <taxon>Brassicales</taxon>
        <taxon>Brassicaceae</taxon>
        <taxon>Brassiceae</taxon>
        <taxon>Brassica</taxon>
    </lineage>
</organism>
<name>M4F296_BRACM</name>